<dbReference type="EMBL" id="UGQM01000001">
    <property type="protein sequence ID" value="STZ43749.1"/>
    <property type="molecule type" value="Genomic_DNA"/>
</dbReference>
<evidence type="ECO:0000313" key="2">
    <source>
        <dbReference type="Proteomes" id="UP000254291"/>
    </source>
</evidence>
<dbReference type="AlphaFoldDB" id="A0A378SLR2"/>
<evidence type="ECO:0000313" key="1">
    <source>
        <dbReference type="EMBL" id="STZ43749.1"/>
    </source>
</evidence>
<protein>
    <submittedName>
        <fullName evidence="1">Protein of uncharacterized function (DUF2505)</fullName>
    </submittedName>
</protein>
<dbReference type="Pfam" id="PF10698">
    <property type="entry name" value="DUF2505"/>
    <property type="match status" value="1"/>
</dbReference>
<accession>A0A378SLR2</accession>
<proteinExistence type="predicted"/>
<gene>
    <name evidence="1" type="ORF">NCTC10742_02979</name>
</gene>
<dbReference type="RefSeq" id="WP_011894243.1">
    <property type="nucleotide sequence ID" value="NZ_JACKST010000021.1"/>
</dbReference>
<sequence length="168" mass="17609">MPRPFDVETDSPAGVEAILRAFGDESYWNARITEFGGGATTLDALEVDADGAVAVATTQDLRNDLLPGPLTKVFRGNLSIVRTETWRRDGAGVVSGAVTISASGVPGSGVGDAALLPLPDGSRLTLAGTVEVKIPLVGGRVEKVICDQIVVEIPQLQRFTSDWIAQHG</sequence>
<name>A0A378SLR2_9MYCO</name>
<organism evidence="1 2">
    <name type="scientific">Mycolicibacterium gilvum</name>
    <dbReference type="NCBI Taxonomy" id="1804"/>
    <lineage>
        <taxon>Bacteria</taxon>
        <taxon>Bacillati</taxon>
        <taxon>Actinomycetota</taxon>
        <taxon>Actinomycetes</taxon>
        <taxon>Mycobacteriales</taxon>
        <taxon>Mycobacteriaceae</taxon>
        <taxon>Mycolicibacterium</taxon>
    </lineage>
</organism>
<reference evidence="1 2" key="1">
    <citation type="submission" date="2018-06" db="EMBL/GenBank/DDBJ databases">
        <authorList>
            <consortium name="Pathogen Informatics"/>
            <person name="Doyle S."/>
        </authorList>
    </citation>
    <scope>NUCLEOTIDE SEQUENCE [LARGE SCALE GENOMIC DNA]</scope>
    <source>
        <strain evidence="1 2">NCTC10742</strain>
    </source>
</reference>
<dbReference type="InterPro" id="IPR019639">
    <property type="entry name" value="DUF2505"/>
</dbReference>
<dbReference type="OMA" id="DYWLARI"/>
<dbReference type="Proteomes" id="UP000254291">
    <property type="component" value="Unassembled WGS sequence"/>
</dbReference>